<sequence length="322" mass="35546">MHSAVSAIATMLLVGRTAAFLTSSSAAIAVSQRSTNKLSMAATKPDQLPADAKRYYVRPDRFLDVLTSAPQLLFRLGSGALVDGYTVKVSREEEGDEGEYAVVRALGFKVTERGNTWDRQQPRKPIEIYEFEGCPFCRKVREAINIVDIDVVFYPCPQGGPTFRPKAKEMGTTAFPYMVDPNTKTSMPESDEIVKYLFETYGEGAKVPFQLSLGFGTTLSAGLGMLPRGLKGSKYTPAKMPKKPLELWGYEASPFTKVVREKLSELEIPHKFVSSARGSPKRQKLYEMAGAGQTPYLIDPNTGAKGYESSEINDYLDKTYAL</sequence>
<evidence type="ECO:0000256" key="1">
    <source>
        <dbReference type="SAM" id="SignalP"/>
    </source>
</evidence>
<reference evidence="3 4" key="1">
    <citation type="journal article" date="2010" name="Nature">
        <title>The Ectocarpus genome and the independent evolution of multicellularity in brown algae.</title>
        <authorList>
            <person name="Cock J.M."/>
            <person name="Sterck L."/>
            <person name="Rouze P."/>
            <person name="Scornet D."/>
            <person name="Allen A.E."/>
            <person name="Amoutzias G."/>
            <person name="Anthouard V."/>
            <person name="Artiguenave F."/>
            <person name="Aury J.M."/>
            <person name="Badger J.H."/>
            <person name="Beszteri B."/>
            <person name="Billiau K."/>
            <person name="Bonnet E."/>
            <person name="Bothwell J.H."/>
            <person name="Bowler C."/>
            <person name="Boyen C."/>
            <person name="Brownlee C."/>
            <person name="Carrano C.J."/>
            <person name="Charrier B."/>
            <person name="Cho G.Y."/>
            <person name="Coelho S.M."/>
            <person name="Collen J."/>
            <person name="Corre E."/>
            <person name="Da Silva C."/>
            <person name="Delage L."/>
            <person name="Delaroque N."/>
            <person name="Dittami S.M."/>
            <person name="Doulbeau S."/>
            <person name="Elias M."/>
            <person name="Farnham G."/>
            <person name="Gachon C.M."/>
            <person name="Gschloessl B."/>
            <person name="Heesch S."/>
            <person name="Jabbari K."/>
            <person name="Jubin C."/>
            <person name="Kawai H."/>
            <person name="Kimura K."/>
            <person name="Kloareg B."/>
            <person name="Kupper F.C."/>
            <person name="Lang D."/>
            <person name="Le Bail A."/>
            <person name="Leblanc C."/>
            <person name="Lerouge P."/>
            <person name="Lohr M."/>
            <person name="Lopez P.J."/>
            <person name="Martens C."/>
            <person name="Maumus F."/>
            <person name="Michel G."/>
            <person name="Miranda-Saavedra D."/>
            <person name="Morales J."/>
            <person name="Moreau H."/>
            <person name="Motomura T."/>
            <person name="Nagasato C."/>
            <person name="Napoli C.A."/>
            <person name="Nelson D.R."/>
            <person name="Nyvall-Collen P."/>
            <person name="Peters A.F."/>
            <person name="Pommier C."/>
            <person name="Potin P."/>
            <person name="Poulain J."/>
            <person name="Quesneville H."/>
            <person name="Read B."/>
            <person name="Rensing S.A."/>
            <person name="Ritter A."/>
            <person name="Rousvoal S."/>
            <person name="Samanta M."/>
            <person name="Samson G."/>
            <person name="Schroeder D.C."/>
            <person name="Segurens B."/>
            <person name="Strittmatter M."/>
            <person name="Tonon T."/>
            <person name="Tregear J.W."/>
            <person name="Valentin K."/>
            <person name="von Dassow P."/>
            <person name="Yamagishi T."/>
            <person name="Van de Peer Y."/>
            <person name="Wincker P."/>
        </authorList>
    </citation>
    <scope>NUCLEOTIDE SEQUENCE [LARGE SCALE GENOMIC DNA]</scope>
    <source>
        <strain evidence="4">Ec32 / CCAP1310/4</strain>
    </source>
</reference>
<name>D7FU12_ECTSI</name>
<dbReference type="OMA" id="MVIHQIK"/>
<feature type="domain" description="GST N-terminal" evidence="2">
    <location>
        <begin position="243"/>
        <end position="322"/>
    </location>
</feature>
<dbReference type="GO" id="GO:0009507">
    <property type="term" value="C:chloroplast"/>
    <property type="evidence" value="ECO:0007669"/>
    <property type="project" value="TreeGrafter"/>
</dbReference>
<dbReference type="InParanoid" id="D7FU12"/>
<dbReference type="SFLD" id="SFLDG01202">
    <property type="entry name" value="SUF2.2"/>
    <property type="match status" value="1"/>
</dbReference>
<dbReference type="PROSITE" id="PS51354">
    <property type="entry name" value="GLUTAREDOXIN_2"/>
    <property type="match status" value="1"/>
</dbReference>
<dbReference type="Pfam" id="PF13417">
    <property type="entry name" value="GST_N_3"/>
    <property type="match status" value="2"/>
</dbReference>
<dbReference type="OrthoDB" id="422574at2759"/>
<feature type="signal peptide" evidence="1">
    <location>
        <begin position="1"/>
        <end position="19"/>
    </location>
</feature>
<dbReference type="SUPFAM" id="SSF52833">
    <property type="entry name" value="Thioredoxin-like"/>
    <property type="match status" value="2"/>
</dbReference>
<dbReference type="SFLD" id="SFLDS00019">
    <property type="entry name" value="Glutathione_Transferase_(cytos"/>
    <property type="match status" value="1"/>
</dbReference>
<dbReference type="PROSITE" id="PS50404">
    <property type="entry name" value="GST_NTER"/>
    <property type="match status" value="1"/>
</dbReference>
<dbReference type="AlphaFoldDB" id="D7FU12"/>
<feature type="chain" id="PRO_5003095500" description="GST N-terminal domain-containing protein" evidence="1">
    <location>
        <begin position="20"/>
        <end position="322"/>
    </location>
</feature>
<protein>
    <recommendedName>
        <fullName evidence="2">GST N-terminal domain-containing protein</fullName>
    </recommendedName>
</protein>
<keyword evidence="1" id="KW-0732">Signal</keyword>
<proteinExistence type="predicted"/>
<evidence type="ECO:0000313" key="3">
    <source>
        <dbReference type="EMBL" id="CBJ31539.1"/>
    </source>
</evidence>
<dbReference type="Proteomes" id="UP000002630">
    <property type="component" value="Linkage Group LG23"/>
</dbReference>
<dbReference type="Gene3D" id="3.40.30.10">
    <property type="entry name" value="Glutaredoxin"/>
    <property type="match status" value="2"/>
</dbReference>
<dbReference type="InterPro" id="IPR004045">
    <property type="entry name" value="Glutathione_S-Trfase_N"/>
</dbReference>
<dbReference type="eggNOG" id="ENOG502QUYC">
    <property type="taxonomic scope" value="Eukaryota"/>
</dbReference>
<dbReference type="EMBL" id="FN649748">
    <property type="protein sequence ID" value="CBJ31539.1"/>
    <property type="molecule type" value="Genomic_DNA"/>
</dbReference>
<keyword evidence="4" id="KW-1185">Reference proteome</keyword>
<evidence type="ECO:0000259" key="2">
    <source>
        <dbReference type="PROSITE" id="PS50404"/>
    </source>
</evidence>
<dbReference type="InterPro" id="IPR040079">
    <property type="entry name" value="Glutathione_S-Trfase"/>
</dbReference>
<evidence type="ECO:0000313" key="4">
    <source>
        <dbReference type="Proteomes" id="UP000002630"/>
    </source>
</evidence>
<dbReference type="PANTHER" id="PTHR45288">
    <property type="entry name" value="THIOREDOXIN FAMILY PROTEIN"/>
    <property type="match status" value="1"/>
</dbReference>
<organism evidence="3 4">
    <name type="scientific">Ectocarpus siliculosus</name>
    <name type="common">Brown alga</name>
    <name type="synonym">Conferva siliculosa</name>
    <dbReference type="NCBI Taxonomy" id="2880"/>
    <lineage>
        <taxon>Eukaryota</taxon>
        <taxon>Sar</taxon>
        <taxon>Stramenopiles</taxon>
        <taxon>Ochrophyta</taxon>
        <taxon>PX clade</taxon>
        <taxon>Phaeophyceae</taxon>
        <taxon>Ectocarpales</taxon>
        <taxon>Ectocarpaceae</taxon>
        <taxon>Ectocarpus</taxon>
    </lineage>
</organism>
<dbReference type="EMBL" id="FN648445">
    <property type="protein sequence ID" value="CBJ31539.1"/>
    <property type="molecule type" value="Genomic_DNA"/>
</dbReference>
<dbReference type="InterPro" id="IPR036249">
    <property type="entry name" value="Thioredoxin-like_sf"/>
</dbReference>
<dbReference type="PANTHER" id="PTHR45288:SF1">
    <property type="entry name" value="THIOREDOXIN FAMILY PROTEIN"/>
    <property type="match status" value="1"/>
</dbReference>
<accession>D7FU12</accession>
<gene>
    <name evidence="3" type="ORF">Esi_0262_0037</name>
</gene>
<dbReference type="SFLD" id="SFLDG01181">
    <property type="entry name" value="SUF2"/>
    <property type="match status" value="1"/>
</dbReference>